<sequence length="108" mass="12295">MPFAFLPFPYLHNFTLLNQFLILVSLCIIAYVYRPIRLALLGILGSYAVYVVGKVLIRWGFVAFKGIAWMGFYLYFFLIGVGYILTAATTLWNLPEMLSGLVEGMENK</sequence>
<comment type="caution">
    <text evidence="1">The sequence shown here is derived from an EMBL/GenBank/DDBJ whole genome shotgun (WGS) entry which is preliminary data.</text>
</comment>
<evidence type="ECO:0000313" key="1">
    <source>
        <dbReference type="EMBL" id="KAF7313986.1"/>
    </source>
</evidence>
<reference evidence="1" key="1">
    <citation type="submission" date="2020-05" db="EMBL/GenBank/DDBJ databases">
        <title>Mycena genomes resolve the evolution of fungal bioluminescence.</title>
        <authorList>
            <person name="Tsai I.J."/>
        </authorList>
    </citation>
    <scope>NUCLEOTIDE SEQUENCE</scope>
    <source>
        <strain evidence="1">110903Hualien_Pintung</strain>
    </source>
</reference>
<keyword evidence="2" id="KW-1185">Reference proteome</keyword>
<protein>
    <submittedName>
        <fullName evidence="1">Uncharacterized protein</fullName>
    </submittedName>
</protein>
<gene>
    <name evidence="1" type="ORF">HMN09_00557100</name>
</gene>
<accession>A0A146ILJ9</accession>
<organism evidence="1 2">
    <name type="scientific">Mycena chlorophos</name>
    <name type="common">Agaric fungus</name>
    <name type="synonym">Agaricus chlorophos</name>
    <dbReference type="NCBI Taxonomy" id="658473"/>
    <lineage>
        <taxon>Eukaryota</taxon>
        <taxon>Fungi</taxon>
        <taxon>Dikarya</taxon>
        <taxon>Basidiomycota</taxon>
        <taxon>Agaricomycotina</taxon>
        <taxon>Agaricomycetes</taxon>
        <taxon>Agaricomycetidae</taxon>
        <taxon>Agaricales</taxon>
        <taxon>Marasmiineae</taxon>
        <taxon>Mycenaceae</taxon>
        <taxon>Mycena</taxon>
    </lineage>
</organism>
<name>A0A146ILJ9_MYCCL</name>
<dbReference type="Proteomes" id="UP000613580">
    <property type="component" value="Unassembled WGS sequence"/>
</dbReference>
<dbReference type="EMBL" id="JACAZE010000006">
    <property type="protein sequence ID" value="KAF7313986.1"/>
    <property type="molecule type" value="Genomic_DNA"/>
</dbReference>
<dbReference type="AlphaFoldDB" id="A0A146ILJ9"/>
<proteinExistence type="predicted"/>
<evidence type="ECO:0000313" key="2">
    <source>
        <dbReference type="Proteomes" id="UP000613580"/>
    </source>
</evidence>
<dbReference type="OrthoDB" id="3041984at2759"/>